<dbReference type="Proteomes" id="UP000324233">
    <property type="component" value="Chromosome"/>
</dbReference>
<dbReference type="Pfam" id="PF03992">
    <property type="entry name" value="ABM"/>
    <property type="match status" value="1"/>
</dbReference>
<keyword evidence="2" id="KW-0503">Monooxygenase</keyword>
<keyword evidence="3" id="KW-1185">Reference proteome</keyword>
<protein>
    <submittedName>
        <fullName evidence="2">Monooxygenase</fullName>
        <ecNumber evidence="2">1.-.-.-</ecNumber>
    </submittedName>
</protein>
<evidence type="ECO:0000313" key="2">
    <source>
        <dbReference type="EMBL" id="QEH35457.1"/>
    </source>
</evidence>
<dbReference type="KEGG" id="agv:OJF2_40090"/>
<evidence type="ECO:0000313" key="3">
    <source>
        <dbReference type="Proteomes" id="UP000324233"/>
    </source>
</evidence>
<dbReference type="GO" id="GO:0004497">
    <property type="term" value="F:monooxygenase activity"/>
    <property type="evidence" value="ECO:0007669"/>
    <property type="project" value="UniProtKB-KW"/>
</dbReference>
<organism evidence="2 3">
    <name type="scientific">Aquisphaera giovannonii</name>
    <dbReference type="NCBI Taxonomy" id="406548"/>
    <lineage>
        <taxon>Bacteria</taxon>
        <taxon>Pseudomonadati</taxon>
        <taxon>Planctomycetota</taxon>
        <taxon>Planctomycetia</taxon>
        <taxon>Isosphaerales</taxon>
        <taxon>Isosphaeraceae</taxon>
        <taxon>Aquisphaera</taxon>
    </lineage>
</organism>
<dbReference type="EMBL" id="CP042997">
    <property type="protein sequence ID" value="QEH35457.1"/>
    <property type="molecule type" value="Genomic_DNA"/>
</dbReference>
<sequence length="189" mass="19728">MRGPCARLAEVAFYGMAGPEEHTRGALAVGLRPAAPGRMLVPGPPGMARGDREQTTMGIDRRAMLTTGAALAGASILGGEAMADGAGRPELPEGAVVLTAKVKAKADEVEAVKEALLSLVGPTRKEEGCLCYNLHQSKSDPTEFVFYEQWASQAALDAHGKAPHMKALGAKLKDRTDKGGGVAFYKLLG</sequence>
<dbReference type="SUPFAM" id="SSF54909">
    <property type="entry name" value="Dimeric alpha+beta barrel"/>
    <property type="match status" value="1"/>
</dbReference>
<dbReference type="InterPro" id="IPR011008">
    <property type="entry name" value="Dimeric_a/b-barrel"/>
</dbReference>
<name>A0A5B9W596_9BACT</name>
<dbReference type="PANTHER" id="PTHR33336:SF3">
    <property type="entry name" value="ABM DOMAIN-CONTAINING PROTEIN"/>
    <property type="match status" value="1"/>
</dbReference>
<evidence type="ECO:0000259" key="1">
    <source>
        <dbReference type="PROSITE" id="PS51725"/>
    </source>
</evidence>
<feature type="domain" description="ABM" evidence="1">
    <location>
        <begin position="96"/>
        <end position="184"/>
    </location>
</feature>
<dbReference type="Gene3D" id="3.30.70.100">
    <property type="match status" value="1"/>
</dbReference>
<gene>
    <name evidence="2" type="ORF">OJF2_40090</name>
</gene>
<keyword evidence="2" id="KW-0560">Oxidoreductase</keyword>
<reference evidence="2 3" key="1">
    <citation type="submission" date="2019-08" db="EMBL/GenBank/DDBJ databases">
        <title>Deep-cultivation of Planctomycetes and their phenomic and genomic characterization uncovers novel biology.</title>
        <authorList>
            <person name="Wiegand S."/>
            <person name="Jogler M."/>
            <person name="Boedeker C."/>
            <person name="Pinto D."/>
            <person name="Vollmers J."/>
            <person name="Rivas-Marin E."/>
            <person name="Kohn T."/>
            <person name="Peeters S.H."/>
            <person name="Heuer A."/>
            <person name="Rast P."/>
            <person name="Oberbeckmann S."/>
            <person name="Bunk B."/>
            <person name="Jeske O."/>
            <person name="Meyerdierks A."/>
            <person name="Storesund J.E."/>
            <person name="Kallscheuer N."/>
            <person name="Luecker S."/>
            <person name="Lage O.M."/>
            <person name="Pohl T."/>
            <person name="Merkel B.J."/>
            <person name="Hornburger P."/>
            <person name="Mueller R.-W."/>
            <person name="Bruemmer F."/>
            <person name="Labrenz M."/>
            <person name="Spormann A.M."/>
            <person name="Op den Camp H."/>
            <person name="Overmann J."/>
            <person name="Amann R."/>
            <person name="Jetten M.S.M."/>
            <person name="Mascher T."/>
            <person name="Medema M.H."/>
            <person name="Devos D.P."/>
            <person name="Kaster A.-K."/>
            <person name="Ovreas L."/>
            <person name="Rohde M."/>
            <person name="Galperin M.Y."/>
            <person name="Jogler C."/>
        </authorList>
    </citation>
    <scope>NUCLEOTIDE SEQUENCE [LARGE SCALE GENOMIC DNA]</scope>
    <source>
        <strain evidence="2 3">OJF2</strain>
    </source>
</reference>
<proteinExistence type="predicted"/>
<dbReference type="AlphaFoldDB" id="A0A5B9W596"/>
<dbReference type="PROSITE" id="PS51725">
    <property type="entry name" value="ABM"/>
    <property type="match status" value="1"/>
</dbReference>
<dbReference type="EC" id="1.-.-.-" evidence="2"/>
<dbReference type="InterPro" id="IPR050744">
    <property type="entry name" value="AI-2_Isomerase_LsrG"/>
</dbReference>
<dbReference type="InterPro" id="IPR007138">
    <property type="entry name" value="ABM_dom"/>
</dbReference>
<accession>A0A5B9W596</accession>
<dbReference type="PANTHER" id="PTHR33336">
    <property type="entry name" value="QUINOL MONOOXYGENASE YGIN-RELATED"/>
    <property type="match status" value="1"/>
</dbReference>